<feature type="chain" id="PRO_5030916383" evidence="1">
    <location>
        <begin position="25"/>
        <end position="252"/>
    </location>
</feature>
<name>A0A7X3K784_9BURK</name>
<dbReference type="InterPro" id="IPR051532">
    <property type="entry name" value="Ester_Hydrolysis_Enzymes"/>
</dbReference>
<dbReference type="PANTHER" id="PTHR30383">
    <property type="entry name" value="THIOESTERASE 1/PROTEASE 1/LYSOPHOSPHOLIPASE L1"/>
    <property type="match status" value="1"/>
</dbReference>
<evidence type="ECO:0000313" key="3">
    <source>
        <dbReference type="EMBL" id="MVW59626.1"/>
    </source>
</evidence>
<accession>A0A7X3K784</accession>
<keyword evidence="1" id="KW-0732">Signal</keyword>
<sequence>MKPAFCNSLLLALALAASPFHAQAASDKPGASQAVEKKDDGVFLKKHEAILARAKSGPIGLLFLGDSITERWHIAPHIWETYYGKYQPANFGIGGDRTNHVIWRIEHGELDGIAPKLVVFMLGTNNSLDYPPEEIAAADRKIVGMIRARLPDTKILVLGIFPRGPRDRTGKPVTEAGVEEAARRMRTIDAVNRDLALLDNGRDIRFLNINAVFLGQDGKIPNTIMPDQLHPGPAGYQLWADAMQPLLQEMLK</sequence>
<dbReference type="SUPFAM" id="SSF52266">
    <property type="entry name" value="SGNH hydrolase"/>
    <property type="match status" value="1"/>
</dbReference>
<dbReference type="Proteomes" id="UP000443353">
    <property type="component" value="Unassembled WGS sequence"/>
</dbReference>
<dbReference type="PANTHER" id="PTHR30383:SF5">
    <property type="entry name" value="SGNH HYDROLASE-TYPE ESTERASE DOMAIN-CONTAINING PROTEIN"/>
    <property type="match status" value="1"/>
</dbReference>
<protein>
    <submittedName>
        <fullName evidence="3">GDSL family lipase</fullName>
    </submittedName>
</protein>
<dbReference type="RefSeq" id="WP_160407778.1">
    <property type="nucleotide sequence ID" value="NZ_WSES01000002.1"/>
</dbReference>
<evidence type="ECO:0000259" key="2">
    <source>
        <dbReference type="Pfam" id="PF13472"/>
    </source>
</evidence>
<dbReference type="Gene3D" id="3.40.50.1110">
    <property type="entry name" value="SGNH hydrolase"/>
    <property type="match status" value="1"/>
</dbReference>
<dbReference type="GO" id="GO:0004622">
    <property type="term" value="F:phosphatidylcholine lysophospholipase activity"/>
    <property type="evidence" value="ECO:0007669"/>
    <property type="project" value="TreeGrafter"/>
</dbReference>
<evidence type="ECO:0000256" key="1">
    <source>
        <dbReference type="SAM" id="SignalP"/>
    </source>
</evidence>
<dbReference type="InterPro" id="IPR036514">
    <property type="entry name" value="SGNH_hydro_sf"/>
</dbReference>
<dbReference type="AlphaFoldDB" id="A0A7X3K784"/>
<dbReference type="Pfam" id="PF13472">
    <property type="entry name" value="Lipase_GDSL_2"/>
    <property type="match status" value="1"/>
</dbReference>
<feature type="signal peptide" evidence="1">
    <location>
        <begin position="1"/>
        <end position="24"/>
    </location>
</feature>
<reference evidence="3 4" key="1">
    <citation type="submission" date="2019-12" db="EMBL/GenBank/DDBJ databases">
        <authorList>
            <person name="Li C."/>
            <person name="Zhao J."/>
        </authorList>
    </citation>
    <scope>NUCLEOTIDE SEQUENCE [LARGE SCALE GENOMIC DNA]</scope>
    <source>
        <strain evidence="3 4">NEAU-DD11</strain>
    </source>
</reference>
<dbReference type="EMBL" id="WSES01000002">
    <property type="protein sequence ID" value="MVW59626.1"/>
    <property type="molecule type" value="Genomic_DNA"/>
</dbReference>
<feature type="domain" description="SGNH hydrolase-type esterase" evidence="2">
    <location>
        <begin position="63"/>
        <end position="238"/>
    </location>
</feature>
<evidence type="ECO:0000313" key="4">
    <source>
        <dbReference type="Proteomes" id="UP000443353"/>
    </source>
</evidence>
<organism evidence="3 4">
    <name type="scientific">Massilia cellulosiltytica</name>
    <dbReference type="NCBI Taxonomy" id="2683234"/>
    <lineage>
        <taxon>Bacteria</taxon>
        <taxon>Pseudomonadati</taxon>
        <taxon>Pseudomonadota</taxon>
        <taxon>Betaproteobacteria</taxon>
        <taxon>Burkholderiales</taxon>
        <taxon>Oxalobacteraceae</taxon>
        <taxon>Telluria group</taxon>
        <taxon>Massilia</taxon>
    </lineage>
</organism>
<gene>
    <name evidence="3" type="ORF">GPY61_06760</name>
</gene>
<keyword evidence="4" id="KW-1185">Reference proteome</keyword>
<dbReference type="InterPro" id="IPR013830">
    <property type="entry name" value="SGNH_hydro"/>
</dbReference>
<proteinExistence type="predicted"/>
<comment type="caution">
    <text evidence="3">The sequence shown here is derived from an EMBL/GenBank/DDBJ whole genome shotgun (WGS) entry which is preliminary data.</text>
</comment>